<evidence type="ECO:0000313" key="2">
    <source>
        <dbReference type="EMBL" id="PIU40830.1"/>
    </source>
</evidence>
<gene>
    <name evidence="2" type="ORF">COS99_08595</name>
</gene>
<organism evidence="2 3">
    <name type="scientific">Candidatus Aquitaenariimonas noxiae</name>
    <dbReference type="NCBI Taxonomy" id="1974741"/>
    <lineage>
        <taxon>Bacteria</taxon>
        <taxon>Pseudomonadati</taxon>
        <taxon>Candidatus Omnitrophota</taxon>
        <taxon>Candidatus Aquitaenariimonas</taxon>
    </lineage>
</organism>
<protein>
    <recommendedName>
        <fullName evidence="1">Uroporphyrinogen decarboxylase (URO-D) domain-containing protein</fullName>
    </recommendedName>
</protein>
<dbReference type="GO" id="GO:0006779">
    <property type="term" value="P:porphyrin-containing compound biosynthetic process"/>
    <property type="evidence" value="ECO:0007669"/>
    <property type="project" value="InterPro"/>
</dbReference>
<comment type="caution">
    <text evidence="2">The sequence shown here is derived from an EMBL/GenBank/DDBJ whole genome shotgun (WGS) entry which is preliminary data.</text>
</comment>
<name>A0A2J0KWM6_9BACT</name>
<proteinExistence type="predicted"/>
<dbReference type="InterPro" id="IPR000257">
    <property type="entry name" value="Uroporphyrinogen_deCOase"/>
</dbReference>
<feature type="domain" description="Uroporphyrinogen decarboxylase (URO-D)" evidence="1">
    <location>
        <begin position="87"/>
        <end position="279"/>
    </location>
</feature>
<dbReference type="EMBL" id="PEWV01000076">
    <property type="protein sequence ID" value="PIU40830.1"/>
    <property type="molecule type" value="Genomic_DNA"/>
</dbReference>
<dbReference type="Pfam" id="PF01208">
    <property type="entry name" value="URO-D"/>
    <property type="match status" value="1"/>
</dbReference>
<sequence length="285" mass="32937">MTSKERIKKCLRFKRPDRIGIYDVLSKTTLEEWKKQGLAGNLAIEEYFGYDFQNISLNGPLPQKLDESKFISLSIDEPFCQVSKELGLEETLKKFACEQKVLVKLFNKITDDTIKKTSVFLSGGFKIDGIWLYGDLAYQKGQFFSLDSYKKLLMPLHKELCNFFRSQGLSDIIFHSDGDIRVLIPSLIDLGIKAIEPLESDSGIDAFELRKEYKKNLVLFGNIEFDKLRSSKDAFRSEVKEKIRFLKEDGGYIYRMDKEITPDIKLADYKFAIELIKQYGEYGCL</sequence>
<dbReference type="Gene3D" id="3.20.20.210">
    <property type="match status" value="1"/>
</dbReference>
<dbReference type="InterPro" id="IPR038071">
    <property type="entry name" value="UROD/MetE-like_sf"/>
</dbReference>
<dbReference type="AlphaFoldDB" id="A0A2J0KWM6"/>
<dbReference type="SUPFAM" id="SSF51726">
    <property type="entry name" value="UROD/MetE-like"/>
    <property type="match status" value="1"/>
</dbReference>
<dbReference type="GO" id="GO:0004853">
    <property type="term" value="F:uroporphyrinogen decarboxylase activity"/>
    <property type="evidence" value="ECO:0007669"/>
    <property type="project" value="InterPro"/>
</dbReference>
<evidence type="ECO:0000259" key="1">
    <source>
        <dbReference type="Pfam" id="PF01208"/>
    </source>
</evidence>
<accession>A0A2J0KWM6</accession>
<dbReference type="Proteomes" id="UP000230052">
    <property type="component" value="Unassembled WGS sequence"/>
</dbReference>
<evidence type="ECO:0000313" key="3">
    <source>
        <dbReference type="Proteomes" id="UP000230052"/>
    </source>
</evidence>
<reference evidence="2 3" key="1">
    <citation type="submission" date="2017-09" db="EMBL/GenBank/DDBJ databases">
        <title>Depth-based differentiation of microbial function through sediment-hosted aquifers and enrichment of novel symbionts in the deep terrestrial subsurface.</title>
        <authorList>
            <person name="Probst A.J."/>
            <person name="Ladd B."/>
            <person name="Jarett J.K."/>
            <person name="Geller-Mcgrath D.E."/>
            <person name="Sieber C.M."/>
            <person name="Emerson J.B."/>
            <person name="Anantharaman K."/>
            <person name="Thomas B.C."/>
            <person name="Malmstrom R."/>
            <person name="Stieglmeier M."/>
            <person name="Klingl A."/>
            <person name="Woyke T."/>
            <person name="Ryan C.M."/>
            <person name="Banfield J.F."/>
        </authorList>
    </citation>
    <scope>NUCLEOTIDE SEQUENCE [LARGE SCALE GENOMIC DNA]</scope>
    <source>
        <strain evidence="2">CG07_land_8_20_14_0_80_42_15</strain>
    </source>
</reference>